<gene>
    <name evidence="2" type="ORF">D3227_29165</name>
</gene>
<reference evidence="2 3" key="1">
    <citation type="submission" date="2018-09" db="EMBL/GenBank/DDBJ databases">
        <title>Mesorhizobium carmichaelinearum sp. nov. isolated from Carmichaelinea spp. root nodules in New Zealand.</title>
        <authorList>
            <person name="De Meyer S.E."/>
        </authorList>
    </citation>
    <scope>NUCLEOTIDE SEQUENCE [LARGE SCALE GENOMIC DNA]</scope>
    <source>
        <strain evidence="2 3">ICMP19557</strain>
    </source>
</reference>
<dbReference type="Proteomes" id="UP000272706">
    <property type="component" value="Unassembled WGS sequence"/>
</dbReference>
<proteinExistence type="predicted"/>
<dbReference type="InterPro" id="IPR038717">
    <property type="entry name" value="Tc1-like_DDE_dom"/>
</dbReference>
<organism evidence="2 3">
    <name type="scientific">Mesorhizobium waimense</name>
    <dbReference type="NCBI Taxonomy" id="1300307"/>
    <lineage>
        <taxon>Bacteria</taxon>
        <taxon>Pseudomonadati</taxon>
        <taxon>Pseudomonadota</taxon>
        <taxon>Alphaproteobacteria</taxon>
        <taxon>Hyphomicrobiales</taxon>
        <taxon>Phyllobacteriaceae</taxon>
        <taxon>Mesorhizobium</taxon>
    </lineage>
</organism>
<dbReference type="Gene3D" id="3.30.420.10">
    <property type="entry name" value="Ribonuclease H-like superfamily/Ribonuclease H"/>
    <property type="match status" value="1"/>
</dbReference>
<evidence type="ECO:0000259" key="1">
    <source>
        <dbReference type="Pfam" id="PF13358"/>
    </source>
</evidence>
<comment type="caution">
    <text evidence="2">The sequence shown here is derived from an EMBL/GenBank/DDBJ whole genome shotgun (WGS) entry which is preliminary data.</text>
</comment>
<dbReference type="InterPro" id="IPR036397">
    <property type="entry name" value="RNaseH_sf"/>
</dbReference>
<dbReference type="OrthoDB" id="2375382at2"/>
<dbReference type="AlphaFoldDB" id="A0A3A5K826"/>
<protein>
    <recommendedName>
        <fullName evidence="1">Tc1-like transposase DDE domain-containing protein</fullName>
    </recommendedName>
</protein>
<sequence length="83" mass="9376">MQMHIDEISRHVAKGAHAVLLLGRAGWRTIANLDVPDNITLLFLPSRAPELNPVENIWQYMRANWLSNRAFETYDAITDAACA</sequence>
<dbReference type="EMBL" id="QZWZ01000032">
    <property type="protein sequence ID" value="RJT30923.1"/>
    <property type="molecule type" value="Genomic_DNA"/>
</dbReference>
<dbReference type="GO" id="GO:0003676">
    <property type="term" value="F:nucleic acid binding"/>
    <property type="evidence" value="ECO:0007669"/>
    <property type="project" value="InterPro"/>
</dbReference>
<evidence type="ECO:0000313" key="3">
    <source>
        <dbReference type="Proteomes" id="UP000272706"/>
    </source>
</evidence>
<evidence type="ECO:0000313" key="2">
    <source>
        <dbReference type="EMBL" id="RJT30923.1"/>
    </source>
</evidence>
<dbReference type="Pfam" id="PF13358">
    <property type="entry name" value="DDE_3"/>
    <property type="match status" value="1"/>
</dbReference>
<name>A0A3A5K826_9HYPH</name>
<keyword evidence="3" id="KW-1185">Reference proteome</keyword>
<feature type="domain" description="Tc1-like transposase DDE" evidence="1">
    <location>
        <begin position="36"/>
        <end position="77"/>
    </location>
</feature>
<accession>A0A3A5K826</accession>